<accession>A0ABS6ILW7</accession>
<proteinExistence type="predicted"/>
<gene>
    <name evidence="1" type="ORF">KQ910_17530</name>
</gene>
<name>A0ABS6ILW7_9HYPH</name>
<protein>
    <submittedName>
        <fullName evidence="1">Cyclase family protein</fullName>
    </submittedName>
</protein>
<dbReference type="EMBL" id="JAHOPB010000001">
    <property type="protein sequence ID" value="MBU8875579.1"/>
    <property type="molecule type" value="Genomic_DNA"/>
</dbReference>
<dbReference type="InterPro" id="IPR007325">
    <property type="entry name" value="KFase/CYL"/>
</dbReference>
<sequence>MKRWKHRPEGSTWGDWGDDDQLGRLNLITPKKVLEGIAEVKEGLSFCLSLPLDFPGGNVLNPRRLPPVLSPTGDENGWRFNFLTNSLNPLFADVASDDRVILTLQYSTQWDTLAHVGGLFDADGDGVPEPLYYNGFKPGSDVVGPQPDAGRDGCGHLSYAHKLGVENMAAKAIQGRAVLVDLEKHYGRDHKYVSYDDLKRVLDADKVVVEPGDMLLLYTGFTDEIMKMNKNVDPARAHAMCCVLDGRDQRLLQWITDSQISALIADNYGVEAVPAKPGPDDTEHPSLPIHNHCLFKLGLNLGEIWWLKDLALWLRDRKRSRFLLTAPPLRLPGAVGSPATPVATV</sequence>
<dbReference type="Pfam" id="PF04199">
    <property type="entry name" value="Cyclase"/>
    <property type="match status" value="1"/>
</dbReference>
<evidence type="ECO:0000313" key="2">
    <source>
        <dbReference type="Proteomes" id="UP000727907"/>
    </source>
</evidence>
<keyword evidence="2" id="KW-1185">Reference proteome</keyword>
<comment type="caution">
    <text evidence="1">The sequence shown here is derived from an EMBL/GenBank/DDBJ whole genome shotgun (WGS) entry which is preliminary data.</text>
</comment>
<dbReference type="Proteomes" id="UP000727907">
    <property type="component" value="Unassembled WGS sequence"/>
</dbReference>
<dbReference type="RefSeq" id="WP_216963042.1">
    <property type="nucleotide sequence ID" value="NZ_JAHOPB010000001.1"/>
</dbReference>
<dbReference type="PANTHER" id="PTHR34861:SF10">
    <property type="entry name" value="CYCLASE"/>
    <property type="match status" value="1"/>
</dbReference>
<reference evidence="1 2" key="1">
    <citation type="submission" date="2021-06" db="EMBL/GenBank/DDBJ databases">
        <authorList>
            <person name="Lee D.H."/>
        </authorList>
    </citation>
    <scope>NUCLEOTIDE SEQUENCE [LARGE SCALE GENOMIC DNA]</scope>
    <source>
        <strain evidence="1 2">MMS21-HV4-11</strain>
    </source>
</reference>
<organism evidence="1 2">
    <name type="scientific">Reyranella humidisoli</name>
    <dbReference type="NCBI Taxonomy" id="2849149"/>
    <lineage>
        <taxon>Bacteria</taxon>
        <taxon>Pseudomonadati</taxon>
        <taxon>Pseudomonadota</taxon>
        <taxon>Alphaproteobacteria</taxon>
        <taxon>Hyphomicrobiales</taxon>
        <taxon>Reyranellaceae</taxon>
        <taxon>Reyranella</taxon>
    </lineage>
</organism>
<evidence type="ECO:0000313" key="1">
    <source>
        <dbReference type="EMBL" id="MBU8875579.1"/>
    </source>
</evidence>
<dbReference type="PANTHER" id="PTHR34861">
    <property type="match status" value="1"/>
</dbReference>